<evidence type="ECO:0000256" key="1">
    <source>
        <dbReference type="ARBA" id="ARBA00004141"/>
    </source>
</evidence>
<keyword evidence="4 8" id="KW-0812">Transmembrane</keyword>
<dbReference type="EMBL" id="QEIV01002592">
    <property type="protein sequence ID" value="PWZ93286.1"/>
    <property type="molecule type" value="Genomic_DNA"/>
</dbReference>
<feature type="transmembrane region" description="Helical" evidence="8">
    <location>
        <begin position="93"/>
        <end position="118"/>
    </location>
</feature>
<evidence type="ECO:0000256" key="2">
    <source>
        <dbReference type="ARBA" id="ARBA00006434"/>
    </source>
</evidence>
<dbReference type="STRING" id="937773.SPSINT_2318"/>
<comment type="subcellular location">
    <subcellularLocation>
        <location evidence="1">Membrane</location>
        <topology evidence="1">Multi-pass membrane protein</topology>
    </subcellularLocation>
</comment>
<evidence type="ECO:0000313" key="9">
    <source>
        <dbReference type="EMBL" id="PWZ93286.1"/>
    </source>
</evidence>
<comment type="caution">
    <text evidence="9">The sequence shown here is derived from an EMBL/GenBank/DDBJ whole genome shotgun (WGS) entry which is preliminary data.</text>
</comment>
<dbReference type="InterPro" id="IPR050277">
    <property type="entry name" value="Sodium:Solute_Symporter"/>
</dbReference>
<keyword evidence="6 8" id="KW-0472">Membrane</keyword>
<evidence type="ECO:0000313" key="10">
    <source>
        <dbReference type="Proteomes" id="UP000246351"/>
    </source>
</evidence>
<feature type="transmembrane region" description="Helical" evidence="8">
    <location>
        <begin position="49"/>
        <end position="72"/>
    </location>
</feature>
<organism evidence="9 10">
    <name type="scientific">Staphylococcus pseudintermedius</name>
    <dbReference type="NCBI Taxonomy" id="283734"/>
    <lineage>
        <taxon>Bacteria</taxon>
        <taxon>Bacillati</taxon>
        <taxon>Bacillota</taxon>
        <taxon>Bacilli</taxon>
        <taxon>Bacillales</taxon>
        <taxon>Staphylococcaceae</taxon>
        <taxon>Staphylococcus</taxon>
        <taxon>Staphylococcus intermedius group</taxon>
    </lineage>
</organism>
<keyword evidence="3" id="KW-0813">Transport</keyword>
<feature type="non-terminal residue" evidence="9">
    <location>
        <position position="1"/>
    </location>
</feature>
<gene>
    <name evidence="9" type="ORF">DD924_20295</name>
</gene>
<evidence type="ECO:0000256" key="8">
    <source>
        <dbReference type="SAM" id="Phobius"/>
    </source>
</evidence>
<name>A0A317Z220_STAPS</name>
<evidence type="ECO:0000256" key="7">
    <source>
        <dbReference type="RuleBase" id="RU362091"/>
    </source>
</evidence>
<reference evidence="9 10" key="1">
    <citation type="journal article" date="2018" name="Vet. Microbiol.">
        <title>Clonal diversity and geographic distribution of methicillin-resistant Staphylococcus pseudintermedius from Australian animals: Discovery of novel sequence types.</title>
        <authorList>
            <person name="Worthing K.A."/>
            <person name="Abraham S."/>
            <person name="Coombs G.W."/>
            <person name="Pang S."/>
            <person name="Saputra S."/>
            <person name="Jordan D."/>
            <person name="Trott D.J."/>
            <person name="Norris J.M."/>
        </authorList>
    </citation>
    <scope>NUCLEOTIDE SEQUENCE [LARGE SCALE GENOMIC DNA]</scope>
    <source>
        <strain evidence="9 10">ST71 3</strain>
    </source>
</reference>
<dbReference type="AlphaFoldDB" id="A0A317Z220"/>
<sequence length="151" mass="16564">LKAKSSEKYMVADRNLGLWMLFGCLTAVFLGGSSTIGTSQLGYEIGLSGFWFVFSLGVGITIFGLFLLDRIMDLQVITISELLYRLFGHRVRVMGAVVTAMYTLMICVTQVIAMGAVVSQIFHWPMMTAILVGGSIVFVYTILGGMWTLSI</sequence>
<dbReference type="GO" id="GO:0005886">
    <property type="term" value="C:plasma membrane"/>
    <property type="evidence" value="ECO:0007669"/>
    <property type="project" value="TreeGrafter"/>
</dbReference>
<feature type="transmembrane region" description="Helical" evidence="8">
    <location>
        <begin position="124"/>
        <end position="149"/>
    </location>
</feature>
<accession>A0A317Z220</accession>
<feature type="non-terminal residue" evidence="9">
    <location>
        <position position="151"/>
    </location>
</feature>
<dbReference type="Proteomes" id="UP000246351">
    <property type="component" value="Unassembled WGS sequence"/>
</dbReference>
<evidence type="ECO:0000256" key="5">
    <source>
        <dbReference type="ARBA" id="ARBA00022989"/>
    </source>
</evidence>
<proteinExistence type="inferred from homology"/>
<comment type="similarity">
    <text evidence="2 7">Belongs to the sodium:solute symporter (SSF) (TC 2.A.21) family.</text>
</comment>
<dbReference type="Pfam" id="PF00474">
    <property type="entry name" value="SSF"/>
    <property type="match status" value="1"/>
</dbReference>
<dbReference type="Gene3D" id="1.20.1730.10">
    <property type="entry name" value="Sodium/glucose cotransporter"/>
    <property type="match status" value="1"/>
</dbReference>
<feature type="transmembrane region" description="Helical" evidence="8">
    <location>
        <begin position="16"/>
        <end position="37"/>
    </location>
</feature>
<dbReference type="InterPro" id="IPR038377">
    <property type="entry name" value="Na/Glc_symporter_sf"/>
</dbReference>
<evidence type="ECO:0000256" key="6">
    <source>
        <dbReference type="ARBA" id="ARBA00023136"/>
    </source>
</evidence>
<evidence type="ECO:0000256" key="4">
    <source>
        <dbReference type="ARBA" id="ARBA00022692"/>
    </source>
</evidence>
<dbReference type="InterPro" id="IPR001734">
    <property type="entry name" value="Na/solute_symporter"/>
</dbReference>
<protein>
    <submittedName>
        <fullName evidence="9">Sodium:solute symporter</fullName>
    </submittedName>
</protein>
<dbReference type="GO" id="GO:0022857">
    <property type="term" value="F:transmembrane transporter activity"/>
    <property type="evidence" value="ECO:0007669"/>
    <property type="project" value="InterPro"/>
</dbReference>
<keyword evidence="5 8" id="KW-1133">Transmembrane helix</keyword>
<dbReference type="PANTHER" id="PTHR48086">
    <property type="entry name" value="SODIUM/PROLINE SYMPORTER-RELATED"/>
    <property type="match status" value="1"/>
</dbReference>
<dbReference type="PANTHER" id="PTHR48086:SF7">
    <property type="entry name" value="SODIUM-SOLUTE SYMPORTER-RELATED"/>
    <property type="match status" value="1"/>
</dbReference>
<dbReference type="PROSITE" id="PS50283">
    <property type="entry name" value="NA_SOLUT_SYMP_3"/>
    <property type="match status" value="1"/>
</dbReference>
<evidence type="ECO:0000256" key="3">
    <source>
        <dbReference type="ARBA" id="ARBA00022448"/>
    </source>
</evidence>